<dbReference type="Proteomes" id="UP000176005">
    <property type="component" value="Unassembled WGS sequence"/>
</dbReference>
<comment type="caution">
    <text evidence="1">The sequence shown here is derived from an EMBL/GenBank/DDBJ whole genome shotgun (WGS) entry which is preliminary data.</text>
</comment>
<sequence>MLADEFALDPLCAWLTDPAAVTAGRTVHACTLAAAARYSPLSPAAEDDLPEWRVDEEAHTALLSALGDCDTLITCGSALETATAVSSDLLRRLADGRPEGLWLQLGRIELPMAAHLAERARAAGVAFVHAPYLQPVRGRDRRPTCVIFADQDDAGLSRARSLLETLARSVHWMGWLSSSGPARWVNDLSAASRAPRGPVFAS</sequence>
<protein>
    <submittedName>
        <fullName evidence="1">Uncharacterized protein</fullName>
    </submittedName>
</protein>
<keyword evidence="2" id="KW-1185">Reference proteome</keyword>
<evidence type="ECO:0000313" key="2">
    <source>
        <dbReference type="Proteomes" id="UP000176005"/>
    </source>
</evidence>
<dbReference type="AlphaFoldDB" id="A0A1E7L5E9"/>
<organism evidence="1 2">
    <name type="scientific">Streptomyces nanshensis</name>
    <dbReference type="NCBI Taxonomy" id="518642"/>
    <lineage>
        <taxon>Bacteria</taxon>
        <taxon>Bacillati</taxon>
        <taxon>Actinomycetota</taxon>
        <taxon>Actinomycetes</taxon>
        <taxon>Kitasatosporales</taxon>
        <taxon>Streptomycetaceae</taxon>
        <taxon>Streptomyces</taxon>
    </lineage>
</organism>
<proteinExistence type="predicted"/>
<name>A0A1E7L5E9_9ACTN</name>
<evidence type="ECO:0000313" key="1">
    <source>
        <dbReference type="EMBL" id="OEV11409.1"/>
    </source>
</evidence>
<dbReference type="SUPFAM" id="SSF51735">
    <property type="entry name" value="NAD(P)-binding Rossmann-fold domains"/>
    <property type="match status" value="1"/>
</dbReference>
<accession>A0A1E7L5E9</accession>
<dbReference type="EMBL" id="LJGW01000224">
    <property type="protein sequence ID" value="OEV11409.1"/>
    <property type="molecule type" value="Genomic_DNA"/>
</dbReference>
<dbReference type="InterPro" id="IPR036291">
    <property type="entry name" value="NAD(P)-bd_dom_sf"/>
</dbReference>
<reference evidence="1 2" key="1">
    <citation type="journal article" date="2016" name="Front. Microbiol.">
        <title>Comparative Genomics Analysis of Streptomyces Species Reveals Their Adaptation to the Marine Environment and Their Diversity at the Genomic Level.</title>
        <authorList>
            <person name="Tian X."/>
            <person name="Zhang Z."/>
            <person name="Yang T."/>
            <person name="Chen M."/>
            <person name="Li J."/>
            <person name="Chen F."/>
            <person name="Yang J."/>
            <person name="Li W."/>
            <person name="Zhang B."/>
            <person name="Zhang Z."/>
            <person name="Wu J."/>
            <person name="Zhang C."/>
            <person name="Long L."/>
            <person name="Xiao J."/>
        </authorList>
    </citation>
    <scope>NUCLEOTIDE SEQUENCE [LARGE SCALE GENOMIC DNA]</scope>
    <source>
        <strain evidence="1 2">SCSIO 10429</strain>
    </source>
</reference>
<gene>
    <name evidence="1" type="ORF">AN218_13070</name>
</gene>
<dbReference type="Gene3D" id="3.40.50.720">
    <property type="entry name" value="NAD(P)-binding Rossmann-like Domain"/>
    <property type="match status" value="1"/>
</dbReference>